<dbReference type="EMBL" id="JYDL01000082">
    <property type="protein sequence ID" value="KRX17797.1"/>
    <property type="molecule type" value="Genomic_DNA"/>
</dbReference>
<comment type="caution">
    <text evidence="2">The sequence shown here is derived from an EMBL/GenBank/DDBJ whole genome shotgun (WGS) entry which is preliminary data.</text>
</comment>
<evidence type="ECO:0000256" key="1">
    <source>
        <dbReference type="SAM" id="MobiDB-lite"/>
    </source>
</evidence>
<sequence length="60" mass="7195">MSPTNQRPQRHNERFPSTPWPSSSATVRRTFLRIKDRNALSIKSNRKHIKMCKNFRQDNK</sequence>
<reference evidence="2 3" key="1">
    <citation type="submission" date="2015-01" db="EMBL/GenBank/DDBJ databases">
        <title>Evolution of Trichinella species and genotypes.</title>
        <authorList>
            <person name="Korhonen P.K."/>
            <person name="Edoardo P."/>
            <person name="Giuseppe L.R."/>
            <person name="Gasser R.B."/>
        </authorList>
    </citation>
    <scope>NUCLEOTIDE SEQUENCE [LARGE SCALE GENOMIC DNA]</scope>
    <source>
        <strain evidence="2">ISS37</strain>
    </source>
</reference>
<proteinExistence type="predicted"/>
<organism evidence="2 3">
    <name type="scientific">Trichinella nelsoni</name>
    <dbReference type="NCBI Taxonomy" id="6336"/>
    <lineage>
        <taxon>Eukaryota</taxon>
        <taxon>Metazoa</taxon>
        <taxon>Ecdysozoa</taxon>
        <taxon>Nematoda</taxon>
        <taxon>Enoplea</taxon>
        <taxon>Dorylaimia</taxon>
        <taxon>Trichinellida</taxon>
        <taxon>Trichinellidae</taxon>
        <taxon>Trichinella</taxon>
    </lineage>
</organism>
<accession>A0A0V0RUA4</accession>
<feature type="region of interest" description="Disordered" evidence="1">
    <location>
        <begin position="1"/>
        <end position="26"/>
    </location>
</feature>
<evidence type="ECO:0000313" key="3">
    <source>
        <dbReference type="Proteomes" id="UP000054630"/>
    </source>
</evidence>
<protein>
    <submittedName>
        <fullName evidence="2">Uncharacterized protein</fullName>
    </submittedName>
</protein>
<keyword evidence="3" id="KW-1185">Reference proteome</keyword>
<evidence type="ECO:0000313" key="2">
    <source>
        <dbReference type="EMBL" id="KRX17797.1"/>
    </source>
</evidence>
<dbReference type="Proteomes" id="UP000054630">
    <property type="component" value="Unassembled WGS sequence"/>
</dbReference>
<dbReference type="AlphaFoldDB" id="A0A0V0RUA4"/>
<name>A0A0V0RUA4_9BILA</name>
<gene>
    <name evidence="2" type="ORF">T07_443</name>
</gene>